<dbReference type="Pfam" id="PF14291">
    <property type="entry name" value="DUF4371"/>
    <property type="match status" value="1"/>
</dbReference>
<evidence type="ECO:0000259" key="2">
    <source>
        <dbReference type="Pfam" id="PF14291"/>
    </source>
</evidence>
<protein>
    <submittedName>
        <fullName evidence="3">Zinc finger MYM-type protein 1-like protein</fullName>
    </submittedName>
</protein>
<organism evidence="3 4">
    <name type="scientific">Cinnamomum micranthum f. kanehirae</name>
    <dbReference type="NCBI Taxonomy" id="337451"/>
    <lineage>
        <taxon>Eukaryota</taxon>
        <taxon>Viridiplantae</taxon>
        <taxon>Streptophyta</taxon>
        <taxon>Embryophyta</taxon>
        <taxon>Tracheophyta</taxon>
        <taxon>Spermatophyta</taxon>
        <taxon>Magnoliopsida</taxon>
        <taxon>Magnoliidae</taxon>
        <taxon>Laurales</taxon>
        <taxon>Lauraceae</taxon>
        <taxon>Cinnamomum</taxon>
    </lineage>
</organism>
<evidence type="ECO:0000313" key="4">
    <source>
        <dbReference type="Proteomes" id="UP000283530"/>
    </source>
</evidence>
<feature type="domain" description="DUF4371" evidence="2">
    <location>
        <begin position="74"/>
        <end position="180"/>
    </location>
</feature>
<dbReference type="OrthoDB" id="6617140at2759"/>
<reference evidence="3 4" key="1">
    <citation type="journal article" date="2019" name="Nat. Plants">
        <title>Stout camphor tree genome fills gaps in understanding of flowering plant genome evolution.</title>
        <authorList>
            <person name="Chaw S.M."/>
            <person name="Liu Y.C."/>
            <person name="Wu Y.W."/>
            <person name="Wang H.Y."/>
            <person name="Lin C.I."/>
            <person name="Wu C.S."/>
            <person name="Ke H.M."/>
            <person name="Chang L.Y."/>
            <person name="Hsu C.Y."/>
            <person name="Yang H.T."/>
            <person name="Sudianto E."/>
            <person name="Hsu M.H."/>
            <person name="Wu K.P."/>
            <person name="Wang L.N."/>
            <person name="Leebens-Mack J.H."/>
            <person name="Tsai I.J."/>
        </authorList>
    </citation>
    <scope>NUCLEOTIDE SEQUENCE [LARGE SCALE GENOMIC DNA]</scope>
    <source>
        <strain evidence="4">cv. Chaw 1501</strain>
        <tissue evidence="3">Young leaves</tissue>
    </source>
</reference>
<dbReference type="EMBL" id="QPKB01000008">
    <property type="protein sequence ID" value="RWR90878.1"/>
    <property type="molecule type" value="Genomic_DNA"/>
</dbReference>
<dbReference type="InterPro" id="IPR025398">
    <property type="entry name" value="DUF4371"/>
</dbReference>
<evidence type="ECO:0000256" key="1">
    <source>
        <dbReference type="SAM" id="MobiDB-lite"/>
    </source>
</evidence>
<name>A0A3S3N9K3_9MAGN</name>
<dbReference type="PANTHER" id="PTHR45749">
    <property type="match status" value="1"/>
</dbReference>
<evidence type="ECO:0000313" key="3">
    <source>
        <dbReference type="EMBL" id="RWR90878.1"/>
    </source>
</evidence>
<dbReference type="Proteomes" id="UP000283530">
    <property type="component" value="Unassembled WGS sequence"/>
</dbReference>
<comment type="caution">
    <text evidence="3">The sequence shown here is derived from an EMBL/GenBank/DDBJ whole genome shotgun (WGS) entry which is preliminary data.</text>
</comment>
<proteinExistence type="predicted"/>
<dbReference type="PANTHER" id="PTHR45749:SF37">
    <property type="entry name" value="OS05G0311600 PROTEIN"/>
    <property type="match status" value="1"/>
</dbReference>
<feature type="compositionally biased region" description="Polar residues" evidence="1">
    <location>
        <begin position="11"/>
        <end position="31"/>
    </location>
</feature>
<dbReference type="AlphaFoldDB" id="A0A3S3N9K3"/>
<feature type="region of interest" description="Disordered" evidence="1">
    <location>
        <begin position="1"/>
        <end position="32"/>
    </location>
</feature>
<accession>A0A3S3N9K3</accession>
<sequence>MENYYKRKPTANLSSPTLENDNNDQVPSPSEKSYVEVNLADLPADPGLRNPIANYHHKERNKSEERIYKKTRYDAFVTKGYRNWKKKERIADHVGGPNSAHNQAYEKCQNLLNQKQDIETVIRKQSDQARIEYRIRLKATLDCIRLPLRQGLPFHGHDESEKSNNMGNFLELLKVIAEQN</sequence>
<keyword evidence="4" id="KW-1185">Reference proteome</keyword>
<gene>
    <name evidence="3" type="ORF">CKAN_02000500</name>
</gene>